<dbReference type="Pfam" id="PF05730">
    <property type="entry name" value="CFEM"/>
    <property type="match status" value="1"/>
</dbReference>
<evidence type="ECO:0000256" key="4">
    <source>
        <dbReference type="ARBA" id="ARBA00010031"/>
    </source>
</evidence>
<dbReference type="Proteomes" id="UP001175000">
    <property type="component" value="Unassembled WGS sequence"/>
</dbReference>
<evidence type="ECO:0000256" key="10">
    <source>
        <dbReference type="ARBA" id="ARBA00023136"/>
    </source>
</evidence>
<evidence type="ECO:0000256" key="12">
    <source>
        <dbReference type="ARBA" id="ARBA00023288"/>
    </source>
</evidence>
<dbReference type="InterPro" id="IPR049326">
    <property type="entry name" value="Rhodopsin_dom_fungi"/>
</dbReference>
<evidence type="ECO:0000256" key="6">
    <source>
        <dbReference type="ARBA" id="ARBA00022622"/>
    </source>
</evidence>
<proteinExistence type="inferred from homology"/>
<comment type="similarity">
    <text evidence="4">Belongs to the RBT5 family.</text>
</comment>
<name>A0AA40CE63_9PEZI</name>
<keyword evidence="12" id="KW-0449">Lipoprotein</keyword>
<keyword evidence="18" id="KW-1185">Reference proteome</keyword>
<dbReference type="GO" id="GO:0005576">
    <property type="term" value="C:extracellular region"/>
    <property type="evidence" value="ECO:0007669"/>
    <property type="project" value="UniProtKB-SubCell"/>
</dbReference>
<feature type="transmembrane region" description="Helical" evidence="15">
    <location>
        <begin position="274"/>
        <end position="293"/>
    </location>
</feature>
<evidence type="ECO:0000256" key="14">
    <source>
        <dbReference type="SAM" id="MobiDB-lite"/>
    </source>
</evidence>
<feature type="domain" description="CFEM" evidence="16">
    <location>
        <begin position="7"/>
        <end position="66"/>
    </location>
</feature>
<protein>
    <recommendedName>
        <fullName evidence="16">CFEM domain-containing protein</fullName>
    </recommendedName>
</protein>
<sequence length="427" mass="46471">MCGLTERLEQLSCLRDLLTSSGCNTTDVACLCPSGALQRQTSLCVEGACSVKEILTTKNLTSHLCGVEVHGDGRIVPVMALSIGLAGVAVALRVLARVLTKAYFWWDDLCAMLAMGCCVAFTVLNTQATNLGMGKEIWSVPFENITAILRTFFINMLLYTTARFLIRASVILFYLRVFHLPSSNRLARILIATLIANVVYNLAFFLAVVFQCQPINFFWHLWEHDENRDGHCGNVNILAWVAAISGILFDMWLLVLPFPQLLALRLHWKKKMMGGVMLSVGIAVVIVSLVRLKTINMFTRGVNPTKDIVDVCLWSGIELNAGVICPCLPSLRLLLRRMLPRMVDTTPNYEMGTVPSTHHSVKGATAGKGMTGSPRQEGVSGGGPTQGIRVSGVESPQGSSHAGNQSCSASATALVEGNTSGEEERRN</sequence>
<evidence type="ECO:0000256" key="3">
    <source>
        <dbReference type="ARBA" id="ARBA00004613"/>
    </source>
</evidence>
<feature type="transmembrane region" description="Helical" evidence="15">
    <location>
        <begin position="75"/>
        <end position="96"/>
    </location>
</feature>
<evidence type="ECO:0000256" key="5">
    <source>
        <dbReference type="ARBA" id="ARBA00022525"/>
    </source>
</evidence>
<gene>
    <name evidence="17" type="ORF">B0T14DRAFT_417398</name>
</gene>
<keyword evidence="7 15" id="KW-0812">Transmembrane</keyword>
<evidence type="ECO:0000256" key="11">
    <source>
        <dbReference type="ARBA" id="ARBA00023157"/>
    </source>
</evidence>
<evidence type="ECO:0000256" key="2">
    <source>
        <dbReference type="ARBA" id="ARBA00004589"/>
    </source>
</evidence>
<evidence type="ECO:0000256" key="13">
    <source>
        <dbReference type="ARBA" id="ARBA00038359"/>
    </source>
</evidence>
<comment type="caution">
    <text evidence="17">The sequence shown here is derived from an EMBL/GenBank/DDBJ whole genome shotgun (WGS) entry which is preliminary data.</text>
</comment>
<dbReference type="GO" id="GO:0098552">
    <property type="term" value="C:side of membrane"/>
    <property type="evidence" value="ECO:0007669"/>
    <property type="project" value="UniProtKB-KW"/>
</dbReference>
<evidence type="ECO:0000256" key="15">
    <source>
        <dbReference type="SAM" id="Phobius"/>
    </source>
</evidence>
<dbReference type="SMART" id="SM00747">
    <property type="entry name" value="CFEM"/>
    <property type="match status" value="1"/>
</dbReference>
<evidence type="ECO:0000256" key="7">
    <source>
        <dbReference type="ARBA" id="ARBA00022692"/>
    </source>
</evidence>
<evidence type="ECO:0000256" key="8">
    <source>
        <dbReference type="ARBA" id="ARBA00022729"/>
    </source>
</evidence>
<evidence type="ECO:0000259" key="16">
    <source>
        <dbReference type="SMART" id="SM00747"/>
    </source>
</evidence>
<keyword evidence="6" id="KW-0325">Glycoprotein</keyword>
<organism evidence="17 18">
    <name type="scientific">Immersiella caudata</name>
    <dbReference type="NCBI Taxonomy" id="314043"/>
    <lineage>
        <taxon>Eukaryota</taxon>
        <taxon>Fungi</taxon>
        <taxon>Dikarya</taxon>
        <taxon>Ascomycota</taxon>
        <taxon>Pezizomycotina</taxon>
        <taxon>Sordariomycetes</taxon>
        <taxon>Sordariomycetidae</taxon>
        <taxon>Sordariales</taxon>
        <taxon>Lasiosphaeriaceae</taxon>
        <taxon>Immersiella</taxon>
    </lineage>
</organism>
<feature type="transmembrane region" description="Helical" evidence="15">
    <location>
        <begin position="103"/>
        <end position="124"/>
    </location>
</feature>
<keyword evidence="11" id="KW-1015">Disulfide bond</keyword>
<accession>A0AA40CE63</accession>
<comment type="subcellular location">
    <subcellularLocation>
        <location evidence="2">Membrane</location>
        <topology evidence="2">Lipid-anchor</topology>
        <topology evidence="2">GPI-anchor</topology>
    </subcellularLocation>
    <subcellularLocation>
        <location evidence="1">Membrane</location>
        <topology evidence="1">Multi-pass membrane protein</topology>
    </subcellularLocation>
    <subcellularLocation>
        <location evidence="3">Secreted</location>
    </subcellularLocation>
</comment>
<dbReference type="PANTHER" id="PTHR33048:SF143">
    <property type="entry name" value="EXTRACELLULAR MEMBRANE PROTEIN CFEM DOMAIN-CONTAINING PROTEIN-RELATED"/>
    <property type="match status" value="1"/>
</dbReference>
<keyword evidence="10 15" id="KW-0472">Membrane</keyword>
<dbReference type="AlphaFoldDB" id="A0AA40CE63"/>
<evidence type="ECO:0000313" key="17">
    <source>
        <dbReference type="EMBL" id="KAK0634103.1"/>
    </source>
</evidence>
<dbReference type="InterPro" id="IPR052337">
    <property type="entry name" value="SAT4-like"/>
</dbReference>
<comment type="similarity">
    <text evidence="13">Belongs to the SAT4 family.</text>
</comment>
<dbReference type="EMBL" id="JAULSU010000001">
    <property type="protein sequence ID" value="KAK0634103.1"/>
    <property type="molecule type" value="Genomic_DNA"/>
</dbReference>
<feature type="transmembrane region" description="Helical" evidence="15">
    <location>
        <begin position="144"/>
        <end position="166"/>
    </location>
</feature>
<dbReference type="Pfam" id="PF20684">
    <property type="entry name" value="Fung_rhodopsin"/>
    <property type="match status" value="1"/>
</dbReference>
<feature type="compositionally biased region" description="Polar residues" evidence="14">
    <location>
        <begin position="394"/>
        <end position="411"/>
    </location>
</feature>
<reference evidence="17" key="1">
    <citation type="submission" date="2023-06" db="EMBL/GenBank/DDBJ databases">
        <title>Genome-scale phylogeny and comparative genomics of the fungal order Sordariales.</title>
        <authorList>
            <consortium name="Lawrence Berkeley National Laboratory"/>
            <person name="Hensen N."/>
            <person name="Bonometti L."/>
            <person name="Westerberg I."/>
            <person name="Brannstrom I.O."/>
            <person name="Guillou S."/>
            <person name="Cros-Aarteil S."/>
            <person name="Calhoun S."/>
            <person name="Haridas S."/>
            <person name="Kuo A."/>
            <person name="Mondo S."/>
            <person name="Pangilinan J."/>
            <person name="Riley R."/>
            <person name="Labutti K."/>
            <person name="Andreopoulos B."/>
            <person name="Lipzen A."/>
            <person name="Chen C."/>
            <person name="Yanf M."/>
            <person name="Daum C."/>
            <person name="Ng V."/>
            <person name="Clum A."/>
            <person name="Steindorff A."/>
            <person name="Ohm R."/>
            <person name="Martin F."/>
            <person name="Silar P."/>
            <person name="Natvig D."/>
            <person name="Lalanne C."/>
            <person name="Gautier V."/>
            <person name="Ament-Velasquez S.L."/>
            <person name="Kruys A."/>
            <person name="Hutchinson M.I."/>
            <person name="Powell A.J."/>
            <person name="Barry K."/>
            <person name="Miller A.N."/>
            <person name="Grigoriev I.V."/>
            <person name="Debuchy R."/>
            <person name="Gladieux P."/>
            <person name="Thoren M.H."/>
            <person name="Johannesson H."/>
        </authorList>
    </citation>
    <scope>NUCLEOTIDE SEQUENCE</scope>
    <source>
        <strain evidence="17">CBS 606.72</strain>
    </source>
</reference>
<feature type="region of interest" description="Disordered" evidence="14">
    <location>
        <begin position="347"/>
        <end position="427"/>
    </location>
</feature>
<keyword evidence="8" id="KW-0732">Signal</keyword>
<keyword evidence="6" id="KW-0336">GPI-anchor</keyword>
<keyword evidence="5" id="KW-0964">Secreted</keyword>
<evidence type="ECO:0000313" key="18">
    <source>
        <dbReference type="Proteomes" id="UP001175000"/>
    </source>
</evidence>
<dbReference type="PANTHER" id="PTHR33048">
    <property type="entry name" value="PTH11-LIKE INTEGRAL MEMBRANE PROTEIN (AFU_ORTHOLOGUE AFUA_5G11245)"/>
    <property type="match status" value="1"/>
</dbReference>
<dbReference type="InterPro" id="IPR008427">
    <property type="entry name" value="Extracellular_membr_CFEM_dom"/>
</dbReference>
<evidence type="ECO:0000256" key="1">
    <source>
        <dbReference type="ARBA" id="ARBA00004141"/>
    </source>
</evidence>
<feature type="transmembrane region" description="Helical" evidence="15">
    <location>
        <begin position="237"/>
        <end position="262"/>
    </location>
</feature>
<feature type="transmembrane region" description="Helical" evidence="15">
    <location>
        <begin position="186"/>
        <end position="210"/>
    </location>
</feature>
<evidence type="ECO:0000256" key="9">
    <source>
        <dbReference type="ARBA" id="ARBA00022989"/>
    </source>
</evidence>
<keyword evidence="9 15" id="KW-1133">Transmembrane helix</keyword>